<sequence length="106" mass="11033">MLTPDLGTAPWVKSSRSTNNGGCVEIAAGTAWRKSNHSANNGACVEIAGSVTWRKSSHSANNGMCVEVVDGGRWAAIRDSKNPDGPALVLTPAQLAAFVRSVQAAR</sequence>
<feature type="domain" description="DUF397" evidence="2">
    <location>
        <begin position="9"/>
        <end position="29"/>
    </location>
</feature>
<evidence type="ECO:0000313" key="3">
    <source>
        <dbReference type="EMBL" id="APU14475.1"/>
    </source>
</evidence>
<reference evidence="4" key="1">
    <citation type="submission" date="2016-06" db="EMBL/GenBank/DDBJ databases">
        <title>Complete genome sequence of Actinoalloteichus fjordicus DSM 46855 (=ADI127-17), type strain of the new species Actinoalloteichus fjordicus.</title>
        <authorList>
            <person name="Ruckert C."/>
            <person name="Nouioui I."/>
            <person name="Willmese J."/>
            <person name="van Wezel G."/>
            <person name="Klenk H.-P."/>
            <person name="Kalinowski J."/>
            <person name="Zotchev S.B."/>
        </authorList>
    </citation>
    <scope>NUCLEOTIDE SEQUENCE [LARGE SCALE GENOMIC DNA]</scope>
    <source>
        <strain evidence="4">ADI127-7</strain>
    </source>
</reference>
<feature type="domain" description="DUF397" evidence="2">
    <location>
        <begin position="52"/>
        <end position="102"/>
    </location>
</feature>
<evidence type="ECO:0000259" key="2">
    <source>
        <dbReference type="Pfam" id="PF04149"/>
    </source>
</evidence>
<keyword evidence="4" id="KW-1185">Reference proteome</keyword>
<dbReference type="KEGG" id="acad:UA74_12075"/>
<evidence type="ECO:0000313" key="4">
    <source>
        <dbReference type="Proteomes" id="UP000185511"/>
    </source>
</evidence>
<accession>A0AAC9LCT2</accession>
<feature type="region of interest" description="Disordered" evidence="1">
    <location>
        <begin position="1"/>
        <end position="20"/>
    </location>
</feature>
<dbReference type="InterPro" id="IPR007278">
    <property type="entry name" value="DUF397"/>
</dbReference>
<dbReference type="RefSeq" id="WP_075743715.1">
    <property type="nucleotide sequence ID" value="NZ_CP016076.1"/>
</dbReference>
<dbReference type="Proteomes" id="UP000185511">
    <property type="component" value="Chromosome"/>
</dbReference>
<dbReference type="EMBL" id="CP016076">
    <property type="protein sequence ID" value="APU14475.1"/>
    <property type="molecule type" value="Genomic_DNA"/>
</dbReference>
<organism evidence="3 4">
    <name type="scientific">Actinoalloteichus fjordicus</name>
    <dbReference type="NCBI Taxonomy" id="1612552"/>
    <lineage>
        <taxon>Bacteria</taxon>
        <taxon>Bacillati</taxon>
        <taxon>Actinomycetota</taxon>
        <taxon>Actinomycetes</taxon>
        <taxon>Pseudonocardiales</taxon>
        <taxon>Pseudonocardiaceae</taxon>
        <taxon>Actinoalloteichus</taxon>
    </lineage>
</organism>
<evidence type="ECO:0000256" key="1">
    <source>
        <dbReference type="SAM" id="MobiDB-lite"/>
    </source>
</evidence>
<name>A0AAC9LCT2_9PSEU</name>
<proteinExistence type="predicted"/>
<dbReference type="AlphaFoldDB" id="A0AAC9LCT2"/>
<gene>
    <name evidence="3" type="ORF">UA74_12075</name>
</gene>
<dbReference type="Pfam" id="PF04149">
    <property type="entry name" value="DUF397"/>
    <property type="match status" value="2"/>
</dbReference>
<protein>
    <submittedName>
        <fullName evidence="3">DUF397 family protein</fullName>
    </submittedName>
</protein>